<dbReference type="InterPro" id="IPR012338">
    <property type="entry name" value="Beta-lactam/transpept-like"/>
</dbReference>
<evidence type="ECO:0000313" key="3">
    <source>
        <dbReference type="Proteomes" id="UP000214365"/>
    </source>
</evidence>
<dbReference type="PANTHER" id="PTHR43319:SF3">
    <property type="entry name" value="BETA-LACTAMASE-RELATED DOMAIN-CONTAINING PROTEIN"/>
    <property type="match status" value="1"/>
</dbReference>
<dbReference type="OrthoDB" id="5946976at2759"/>
<gene>
    <name evidence="2" type="ORF">UA08_08211</name>
</gene>
<dbReference type="AlphaFoldDB" id="A0A225AM36"/>
<dbReference type="InterPro" id="IPR052907">
    <property type="entry name" value="Beta-lactamase/esterase"/>
</dbReference>
<dbReference type="Pfam" id="PF00144">
    <property type="entry name" value="Beta-lactamase"/>
    <property type="match status" value="1"/>
</dbReference>
<dbReference type="EMBL" id="LFMY01000014">
    <property type="protein sequence ID" value="OKL56629.1"/>
    <property type="molecule type" value="Genomic_DNA"/>
</dbReference>
<dbReference type="InterPro" id="IPR001466">
    <property type="entry name" value="Beta-lactam-related"/>
</dbReference>
<dbReference type="PANTHER" id="PTHR43319">
    <property type="entry name" value="BETA-LACTAMASE-RELATED"/>
    <property type="match status" value="1"/>
</dbReference>
<feature type="domain" description="Beta-lactamase-related" evidence="1">
    <location>
        <begin position="46"/>
        <end position="255"/>
    </location>
</feature>
<name>A0A225AM36_TALAT</name>
<protein>
    <recommendedName>
        <fullName evidence="1">Beta-lactamase-related domain-containing protein</fullName>
    </recommendedName>
</protein>
<dbReference type="STRING" id="1441469.A0A225AM36"/>
<keyword evidence="3" id="KW-1185">Reference proteome</keyword>
<dbReference type="Proteomes" id="UP000214365">
    <property type="component" value="Unassembled WGS sequence"/>
</dbReference>
<accession>A0A225AM36</accession>
<evidence type="ECO:0000259" key="1">
    <source>
        <dbReference type="Pfam" id="PF00144"/>
    </source>
</evidence>
<sequence length="276" mass="30610">MVHLLQFDSLLTGYRWAPRYLVIGESLLQYTNLTPDMSVKISDFGAGTISGYHAVSYGHLVGEIVRRVSGKSLRDFVQDEIARPLDADYQVGARESDWHRVAEIIPPPTLDTSMFGAVDPEGVMMKTVAFALNSSTAPNTPGFPRAQIGAINGHMNARAIGRIFSALVADRKQRLLLQQTIDRILEIQYKGTDVVTLVPICWGIGFGLSHPDTTPYIPEGRVIFWTGWGGSILLIDFEKQLVIGYAMNKMGQEGYTGSERTQQYVEAIYKAVQQKL</sequence>
<dbReference type="SUPFAM" id="SSF56601">
    <property type="entry name" value="beta-lactamase/transpeptidase-like"/>
    <property type="match status" value="1"/>
</dbReference>
<organism evidence="2 3">
    <name type="scientific">Talaromyces atroroseus</name>
    <dbReference type="NCBI Taxonomy" id="1441469"/>
    <lineage>
        <taxon>Eukaryota</taxon>
        <taxon>Fungi</taxon>
        <taxon>Dikarya</taxon>
        <taxon>Ascomycota</taxon>
        <taxon>Pezizomycotina</taxon>
        <taxon>Eurotiomycetes</taxon>
        <taxon>Eurotiomycetidae</taxon>
        <taxon>Eurotiales</taxon>
        <taxon>Trichocomaceae</taxon>
        <taxon>Talaromyces</taxon>
        <taxon>Talaromyces sect. Trachyspermi</taxon>
    </lineage>
</organism>
<evidence type="ECO:0000313" key="2">
    <source>
        <dbReference type="EMBL" id="OKL56629.1"/>
    </source>
</evidence>
<comment type="caution">
    <text evidence="2">The sequence shown here is derived from an EMBL/GenBank/DDBJ whole genome shotgun (WGS) entry which is preliminary data.</text>
</comment>
<dbReference type="Gene3D" id="3.40.710.10">
    <property type="entry name" value="DD-peptidase/beta-lactamase superfamily"/>
    <property type="match status" value="1"/>
</dbReference>
<proteinExistence type="predicted"/>
<reference evidence="2 3" key="1">
    <citation type="submission" date="2015-06" db="EMBL/GenBank/DDBJ databases">
        <title>Talaromyces atroroseus IBT 11181 draft genome.</title>
        <authorList>
            <person name="Rasmussen K.B."/>
            <person name="Rasmussen S."/>
            <person name="Petersen B."/>
            <person name="Sicheritz-Ponten T."/>
            <person name="Mortensen U.H."/>
            <person name="Thrane U."/>
        </authorList>
    </citation>
    <scope>NUCLEOTIDE SEQUENCE [LARGE SCALE GENOMIC DNA]</scope>
    <source>
        <strain evidence="2 3">IBT 11181</strain>
    </source>
</reference>
<dbReference type="RefSeq" id="XP_020116750.1">
    <property type="nucleotide sequence ID" value="XM_020263109.1"/>
</dbReference>
<dbReference type="GeneID" id="31007967"/>